<dbReference type="Gene3D" id="3.10.129.10">
    <property type="entry name" value="Hotdog Thioesterase"/>
    <property type="match status" value="1"/>
</dbReference>
<dbReference type="STRING" id="684552.SAMN04489719_1032"/>
<comment type="similarity">
    <text evidence="1">Belongs to the UPF0336 family.</text>
</comment>
<dbReference type="SUPFAM" id="SSF54637">
    <property type="entry name" value="Thioesterase/thiol ester dehydrase-isomerase"/>
    <property type="match status" value="1"/>
</dbReference>
<protein>
    <recommendedName>
        <fullName evidence="1">UPF0336 protein SAMN04489719_1032</fullName>
    </recommendedName>
</protein>
<dbReference type="CDD" id="cd03441">
    <property type="entry name" value="R_hydratase_like"/>
    <property type="match status" value="1"/>
</dbReference>
<dbReference type="RefSeq" id="WP_092666020.1">
    <property type="nucleotide sequence ID" value="NZ_LT629734.1"/>
</dbReference>
<dbReference type="OrthoDB" id="5415111at2"/>
<keyword evidence="4" id="KW-1185">Reference proteome</keyword>
<sequence>MAVNPELQGRQYPPIRPYLVGREKVREFARAVQATHPEHHDVEAARAAGHADVVAPPTFPIVIQQLTWNQLLDDPEAGIVLERIVHGDQRFTASRPIVAGDELTAQLTVTRVRSLGGNDMVTCETAVTDASGAHVVTATSSLVVAGEAA</sequence>
<accession>A0A1H1MQA5</accession>
<dbReference type="AlphaFoldDB" id="A0A1H1MQA5"/>
<organism evidence="3 4">
    <name type="scientific">Agrococcus carbonis</name>
    <dbReference type="NCBI Taxonomy" id="684552"/>
    <lineage>
        <taxon>Bacteria</taxon>
        <taxon>Bacillati</taxon>
        <taxon>Actinomycetota</taxon>
        <taxon>Actinomycetes</taxon>
        <taxon>Micrococcales</taxon>
        <taxon>Microbacteriaceae</taxon>
        <taxon>Agrococcus</taxon>
    </lineage>
</organism>
<dbReference type="PIRSF" id="PIRSF018072">
    <property type="entry name" value="UCP018072"/>
    <property type="match status" value="1"/>
</dbReference>
<evidence type="ECO:0000259" key="2">
    <source>
        <dbReference type="Pfam" id="PF13452"/>
    </source>
</evidence>
<dbReference type="Pfam" id="PF13452">
    <property type="entry name" value="FAS1_DH_region"/>
    <property type="match status" value="1"/>
</dbReference>
<dbReference type="Proteomes" id="UP000199649">
    <property type="component" value="Chromosome I"/>
</dbReference>
<dbReference type="HAMAP" id="MF_00799">
    <property type="entry name" value="UPF0336"/>
    <property type="match status" value="1"/>
</dbReference>
<proteinExistence type="inferred from homology"/>
<reference evidence="4" key="1">
    <citation type="submission" date="2016-10" db="EMBL/GenBank/DDBJ databases">
        <authorList>
            <person name="Varghese N."/>
            <person name="Submissions S."/>
        </authorList>
    </citation>
    <scope>NUCLEOTIDE SEQUENCE [LARGE SCALE GENOMIC DNA]</scope>
    <source>
        <strain evidence="4">DSM 22965</strain>
    </source>
</reference>
<dbReference type="InterPro" id="IPR016709">
    <property type="entry name" value="HadA-like"/>
</dbReference>
<name>A0A1H1MQA5_9MICO</name>
<evidence type="ECO:0000313" key="4">
    <source>
        <dbReference type="Proteomes" id="UP000199649"/>
    </source>
</evidence>
<dbReference type="InterPro" id="IPR029069">
    <property type="entry name" value="HotDog_dom_sf"/>
</dbReference>
<feature type="domain" description="FAS1-like dehydratase" evidence="2">
    <location>
        <begin position="9"/>
        <end position="137"/>
    </location>
</feature>
<dbReference type="InterPro" id="IPR039569">
    <property type="entry name" value="FAS1-like_DH_region"/>
</dbReference>
<evidence type="ECO:0000256" key="1">
    <source>
        <dbReference type="HAMAP-Rule" id="MF_00799"/>
    </source>
</evidence>
<evidence type="ECO:0000313" key="3">
    <source>
        <dbReference type="EMBL" id="SDR88099.1"/>
    </source>
</evidence>
<dbReference type="EMBL" id="LT629734">
    <property type="protein sequence ID" value="SDR88099.1"/>
    <property type="molecule type" value="Genomic_DNA"/>
</dbReference>
<gene>
    <name evidence="3" type="ORF">SAMN04489719_1032</name>
</gene>